<reference evidence="1 2" key="1">
    <citation type="journal article" date="2022" name="DNA Res.">
        <title>Chromosomal-level genome assembly of the orchid tree Bauhinia variegata (Leguminosae; Cercidoideae) supports the allotetraploid origin hypothesis of Bauhinia.</title>
        <authorList>
            <person name="Zhong Y."/>
            <person name="Chen Y."/>
            <person name="Zheng D."/>
            <person name="Pang J."/>
            <person name="Liu Y."/>
            <person name="Luo S."/>
            <person name="Meng S."/>
            <person name="Qian L."/>
            <person name="Wei D."/>
            <person name="Dai S."/>
            <person name="Zhou R."/>
        </authorList>
    </citation>
    <scope>NUCLEOTIDE SEQUENCE [LARGE SCALE GENOMIC DNA]</scope>
    <source>
        <strain evidence="1">BV-YZ2020</strain>
    </source>
</reference>
<accession>A0ACB9KUI4</accession>
<keyword evidence="2" id="KW-1185">Reference proteome</keyword>
<dbReference type="Proteomes" id="UP000828941">
    <property type="component" value="Chromosome 13"/>
</dbReference>
<organism evidence="1 2">
    <name type="scientific">Bauhinia variegata</name>
    <name type="common">Purple orchid tree</name>
    <name type="synonym">Phanera variegata</name>
    <dbReference type="NCBI Taxonomy" id="167791"/>
    <lineage>
        <taxon>Eukaryota</taxon>
        <taxon>Viridiplantae</taxon>
        <taxon>Streptophyta</taxon>
        <taxon>Embryophyta</taxon>
        <taxon>Tracheophyta</taxon>
        <taxon>Spermatophyta</taxon>
        <taxon>Magnoliopsida</taxon>
        <taxon>eudicotyledons</taxon>
        <taxon>Gunneridae</taxon>
        <taxon>Pentapetalae</taxon>
        <taxon>rosids</taxon>
        <taxon>fabids</taxon>
        <taxon>Fabales</taxon>
        <taxon>Fabaceae</taxon>
        <taxon>Cercidoideae</taxon>
        <taxon>Cercideae</taxon>
        <taxon>Bauhiniinae</taxon>
        <taxon>Bauhinia</taxon>
    </lineage>
</organism>
<name>A0ACB9KUI4_BAUVA</name>
<comment type="caution">
    <text evidence="1">The sequence shown here is derived from an EMBL/GenBank/DDBJ whole genome shotgun (WGS) entry which is preliminary data.</text>
</comment>
<gene>
    <name evidence="1" type="ORF">L6164_034074</name>
</gene>
<evidence type="ECO:0000313" key="1">
    <source>
        <dbReference type="EMBL" id="KAI4300733.1"/>
    </source>
</evidence>
<protein>
    <submittedName>
        <fullName evidence="1">Uncharacterized protein</fullName>
    </submittedName>
</protein>
<dbReference type="EMBL" id="CM039438">
    <property type="protein sequence ID" value="KAI4300733.1"/>
    <property type="molecule type" value="Genomic_DNA"/>
</dbReference>
<sequence>MLLPFLICCLFVPVTFSLNSDGLSLLALKAAIESDPSGVLKSWSDSDSTPCRWPGVVCSHDRVTQVSLSNKALTGYIPSELGLLDSLKRLGLSHNNLSKTIPSRLFSATNLVVLDLSHNSLTGPIPPEIKSLQSLRHLDLSSNLLNGSLPEALSDLMNLVGTLNLSNNYFSGGVPESFGKLPVIVSLDLQNNNLAGKIPQVGSLLNQGPTAFSGNPGLCGFPLQNACPEAQNPEIFRSTQDPQNPQTLNPGFPEGQDAKAKDRGVSVIFPIISGVSLVVGVVSLSVWLIRRRWTIDEGKLGKQKLDNEVDEEDGEGQKGKFVVFDEGFNMELEDLLRASAYVVGKSRSGIVYKVVVVGKGSCPVPTVVAVRRLSEGDATWRLKEFESEVEAIGRVHHANIVPLRAYYYANDEKLLITDFIRNGSLHTALHGGPSSCLPPLSWAARLKIAQGVARGLMYIHELSGRKYIHGNLKSTKVLLDDDLQPLISGFGLTRLGLGSSTKRRNANQSIVTSAIGSKIAASSNCYLAPEVRMAGGKFTQKCDVYSFGIVLLELLTGRVPDSGTENDGKVLQSFVREAFREEKPLSEVIDSALLPEVHAKKQVVAAFHIALNCTELDPELRPRMRAVSESLDRIKMHCADDETL</sequence>
<proteinExistence type="predicted"/>
<evidence type="ECO:0000313" key="2">
    <source>
        <dbReference type="Proteomes" id="UP000828941"/>
    </source>
</evidence>